<dbReference type="EMBL" id="WMEX01000012">
    <property type="protein sequence ID" value="MYL28153.1"/>
    <property type="molecule type" value="Genomic_DNA"/>
</dbReference>
<dbReference type="GO" id="GO:0005524">
    <property type="term" value="F:ATP binding"/>
    <property type="evidence" value="ECO:0007669"/>
    <property type="project" value="UniProtKB-KW"/>
</dbReference>
<dbReference type="SMART" id="SM00490">
    <property type="entry name" value="HELICc"/>
    <property type="match status" value="1"/>
</dbReference>
<keyword evidence="3" id="KW-0175">Coiled coil</keyword>
<dbReference type="InterPro" id="IPR001650">
    <property type="entry name" value="Helicase_C-like"/>
</dbReference>
<dbReference type="InterPro" id="IPR014001">
    <property type="entry name" value="Helicase_ATP-bd"/>
</dbReference>
<keyword evidence="7" id="KW-1185">Reference proteome</keyword>
<feature type="coiled-coil region" evidence="3">
    <location>
        <begin position="1215"/>
        <end position="1242"/>
    </location>
</feature>
<evidence type="ECO:0000259" key="5">
    <source>
        <dbReference type="PROSITE" id="PS51194"/>
    </source>
</evidence>
<dbReference type="InterPro" id="IPR011545">
    <property type="entry name" value="DEAD/DEAH_box_helicase_dom"/>
</dbReference>
<dbReference type="OrthoDB" id="9815222at2"/>
<dbReference type="GO" id="GO:0003676">
    <property type="term" value="F:nucleic acid binding"/>
    <property type="evidence" value="ECO:0007669"/>
    <property type="project" value="InterPro"/>
</dbReference>
<sequence length="2146" mass="243960">MLPSVAADELRSAVQSFLRNAYPIATRYFQGNDLEPAPHALIDGLLDRPEEVFKGPYLDIKLPFRLAKEGELPFQHLKLPFTRPYQHQQRAFQRLTGEAPKSTLIATGTGSGKTECFMLPVLEDSCTRREKGIKTIVVYPMNALGTDQARRFAKEVHKLDTTLTVGLFVGMGGGSGDEAMGTENVITDHNTLRQYPPDILLTNYKMLDFLLIRPQDQPLWRFNEPGTLRYLVVDELHTFDGAQGTDLACLVRRLRDRLEAGPELACIGTSATLGTEAGGSLLEYAREVFAAEFDEQSTVVEDRLSPSEYLLGHTPEEQTKRREAIEYFSRPNGDERELDPANYDQADDYLFYQVRLWFTDLEASQVPPLNAPSHRRRAEGAVQLGELLHKHEQFHTLISELDTLRSVGELAENWRFRYGLQNERQAWQLVMSLSSLISAARVWNQPDSDDPDEWCAPLLQVRQQLWLRELRRMVSKVPLNADENPELRFADDLRDQEDPLHLPLLHCRECNMAAWGIVQKSGELHCDGNLQTFYQQWFSYSRQAALLVPLAEGDEPGEPVRHFCPACQRLSPANGDAVCSDCPDQPLLRVWVPDLLKQVQRKGQDTTVATHDCPECGATESLQILGYRAATLTSVMSGRLFSTPYNDDHKLIAFSDSVQDAAHRAGFLGANTWREVIRQAMTRWLREQPMAPSLQEMKEWFPRRWRDWIGRDDRFCGLFIAPNMQWLADYQRLTEENRLPQNSDLSDLVMKRMSWECLAEFGRRGQFGRSLERMGVGGVALDQNALRKDLDGILDRLREEIEALRDLDAETFLIFLTGWLHHLRRLGAIHDPMLETYFNYKGKEYLLNKLNWMPGFGRAQRPPAALTLQHVSNNFEAVVKNKGETWSLQWLKKTLGSESLFAGAEARQIFSIILKGLTDKHWLVEHDAQGQSLWLLNPEKLQVSQTVASFRCSDCRHRIVVAEHGAAAHEGMPCMRLKCRGHLEPEKALPAHTMRAPEQPRRLVPHEHTGLLEHDQRLRVEDSFMNGQEPWHINLLSATPTLEMGIDIGDLSTVMLCSVPPTQANYLQRIGRAGRRDGNALAVTVAGGQNHDLYFYGDPLEMISGAVDPPGVFLNAIAVLERQMMAFCFDRWAASGIDPSAIPGEMRRVLDAVEHGHKDKFPYNLLDFIAGHRQSLISGFFQRFDHLSDEAREYLEWHLSGEGEGSMALRLTEALQRLVDDRKNWLKKAEKLRYEKERLEKQPRDEVVEENIREVEQERNAILSLVYRQNKRHVFAFLTDEGLLPNYAFPEEGVTLRSVVLKRLSTEQQESQEKKYERISYEFQRPAQAALSELAPQSQFYAINHKMEVDQVDLEGVRPQEWRFCSVCHYNERVDTGDKHSACPSCGSAQWADRGQKRDVLKLRQVYATVDDKHNRIGDDTEQREPQFFNRQMLATIPQEGHKGGFRIADETLPFGFEYLQKAVFREVNFGEPGDESHSFTVAGQELSRRGFRICRNCGKVQKERWRKNEQPHAWTCKLRRNPEKESEEEYFDSLYLYRELNSEAIRILLPLSEVAYSDENLHSFIAALNLGLRDYFSGDVHHLEITEMREPSSSDSAERIYLVIYDRIPGGTGYLKELMREPDVMKAVLAGARDHLAQCGCNDDEHRDGCYRCILAYRNSRHMGTISRDAAKALLSDILALWDQLTPIETLSDISTNALVESKLEQRFVDALGQIHDARLTPALVNGKHGHTLTLPGPDGRPMAWNLEHQVNVGPADGVPVQTRVDVLLKPARAEDAARIRPIAVYADGLQYHQDIVDDDVLKRMALVRSGRYWVWTLNWDDLPEHGKPPEGHQRDPMRVETPIHDTMQQTFDQLANAQGWESAAEHRAHHEKGGFRWLERVLRDPESTTGYLYQRATWRAFTLLNPKLARDEKVANGLSEVALRTAPESLRDEIDPTRSALIPGGLAEPLGVTIQGMTGMAALQQSVLKDSNAETVAQSLRCHLCFDDETDWPADEFKAQWRGFWHSVNQLQFLPGFSFASLKAVSSGKLDTVMEVPVPTADAEPDYEGEEDDWAEVYELSLLTREQLDAMKGLGLPEPEVGLDITDASGAVVMGGDALDCVWPQARVAIVVEPITGAVEGWTLIPDDERMVEHLRELRENGVF</sequence>
<reference evidence="6 7" key="1">
    <citation type="submission" date="2019-11" db="EMBL/GenBank/DDBJ databases">
        <title>Genome sequences of 17 halophilic strains isolated from different environments.</title>
        <authorList>
            <person name="Furrow R.E."/>
        </authorList>
    </citation>
    <scope>NUCLEOTIDE SEQUENCE [LARGE SCALE GENOMIC DNA]</scope>
    <source>
        <strain evidence="6 7">22507_15_FS</strain>
    </source>
</reference>
<dbReference type="PROSITE" id="PS51192">
    <property type="entry name" value="HELICASE_ATP_BIND_1"/>
    <property type="match status" value="1"/>
</dbReference>
<dbReference type="Gene3D" id="3.40.50.300">
    <property type="entry name" value="P-loop containing nucleotide triphosphate hydrolases"/>
    <property type="match status" value="2"/>
</dbReference>
<organism evidence="6 7">
    <name type="scientific">Vreelandella halophila</name>
    <dbReference type="NCBI Taxonomy" id="86177"/>
    <lineage>
        <taxon>Bacteria</taxon>
        <taxon>Pseudomonadati</taxon>
        <taxon>Pseudomonadota</taxon>
        <taxon>Gammaproteobacteria</taxon>
        <taxon>Oceanospirillales</taxon>
        <taxon>Halomonadaceae</taxon>
        <taxon>Vreelandella</taxon>
    </lineage>
</organism>
<evidence type="ECO:0000259" key="4">
    <source>
        <dbReference type="PROSITE" id="PS51192"/>
    </source>
</evidence>
<dbReference type="Proteomes" id="UP000460751">
    <property type="component" value="Unassembled WGS sequence"/>
</dbReference>
<dbReference type="RefSeq" id="WP_160899646.1">
    <property type="nucleotide sequence ID" value="NZ_WMEX01000012.1"/>
</dbReference>
<dbReference type="GO" id="GO:0006289">
    <property type="term" value="P:nucleotide-excision repair"/>
    <property type="evidence" value="ECO:0007669"/>
    <property type="project" value="TreeGrafter"/>
</dbReference>
<keyword evidence="6" id="KW-0378">Hydrolase</keyword>
<dbReference type="Pfam" id="PF09369">
    <property type="entry name" value="MZB"/>
    <property type="match status" value="1"/>
</dbReference>
<name>A0A9X5B743_9GAMM</name>
<dbReference type="GO" id="GO:0043138">
    <property type="term" value="F:3'-5' DNA helicase activity"/>
    <property type="evidence" value="ECO:0007669"/>
    <property type="project" value="TreeGrafter"/>
</dbReference>
<dbReference type="InterPro" id="IPR027417">
    <property type="entry name" value="P-loop_NTPase"/>
</dbReference>
<feature type="domain" description="Helicase C-terminal" evidence="5">
    <location>
        <begin position="916"/>
        <end position="1118"/>
    </location>
</feature>
<proteinExistence type="predicted"/>
<evidence type="ECO:0000256" key="2">
    <source>
        <dbReference type="ARBA" id="ARBA00022840"/>
    </source>
</evidence>
<dbReference type="GO" id="GO:0036297">
    <property type="term" value="P:interstrand cross-link repair"/>
    <property type="evidence" value="ECO:0007669"/>
    <property type="project" value="TreeGrafter"/>
</dbReference>
<keyword evidence="6" id="KW-0347">Helicase</keyword>
<evidence type="ECO:0000313" key="6">
    <source>
        <dbReference type="EMBL" id="MYL28153.1"/>
    </source>
</evidence>
<dbReference type="PANTHER" id="PTHR47957">
    <property type="entry name" value="ATP-DEPENDENT HELICASE HRQ1"/>
    <property type="match status" value="1"/>
</dbReference>
<accession>A0A9X5B743</accession>
<keyword evidence="1" id="KW-0547">Nucleotide-binding</keyword>
<dbReference type="PANTHER" id="PTHR47957:SF3">
    <property type="entry name" value="ATP-DEPENDENT HELICASE HRQ1"/>
    <property type="match status" value="1"/>
</dbReference>
<dbReference type="Pfam" id="PF00271">
    <property type="entry name" value="Helicase_C"/>
    <property type="match status" value="1"/>
</dbReference>
<dbReference type="SMART" id="SM00487">
    <property type="entry name" value="DEXDc"/>
    <property type="match status" value="1"/>
</dbReference>
<evidence type="ECO:0000256" key="1">
    <source>
        <dbReference type="ARBA" id="ARBA00022741"/>
    </source>
</evidence>
<evidence type="ECO:0000313" key="7">
    <source>
        <dbReference type="Proteomes" id="UP000460751"/>
    </source>
</evidence>
<comment type="caution">
    <text evidence="6">The sequence shown here is derived from an EMBL/GenBank/DDBJ whole genome shotgun (WGS) entry which is preliminary data.</text>
</comment>
<dbReference type="SUPFAM" id="SSF52540">
    <property type="entry name" value="P-loop containing nucleoside triphosphate hydrolases"/>
    <property type="match status" value="2"/>
</dbReference>
<keyword evidence="2" id="KW-0067">ATP-binding</keyword>
<evidence type="ECO:0000256" key="3">
    <source>
        <dbReference type="SAM" id="Coils"/>
    </source>
</evidence>
<dbReference type="InterPro" id="IPR018973">
    <property type="entry name" value="MZB"/>
</dbReference>
<dbReference type="Pfam" id="PF00270">
    <property type="entry name" value="DEAD"/>
    <property type="match status" value="1"/>
</dbReference>
<protein>
    <submittedName>
        <fullName evidence="6">DEAD/DEAH box helicase</fullName>
    </submittedName>
</protein>
<gene>
    <name evidence="6" type="ORF">GLW01_15290</name>
</gene>
<dbReference type="PROSITE" id="PS51194">
    <property type="entry name" value="HELICASE_CTER"/>
    <property type="match status" value="1"/>
</dbReference>
<feature type="domain" description="Helicase ATP-binding" evidence="4">
    <location>
        <begin position="94"/>
        <end position="291"/>
    </location>
</feature>